<organism evidence="6 7">
    <name type="scientific">Streptomyces chrestomyceticus JCM 4735</name>
    <dbReference type="NCBI Taxonomy" id="1306181"/>
    <lineage>
        <taxon>Bacteria</taxon>
        <taxon>Bacillati</taxon>
        <taxon>Actinomycetota</taxon>
        <taxon>Actinomycetes</taxon>
        <taxon>Kitasatosporales</taxon>
        <taxon>Streptomycetaceae</taxon>
        <taxon>Streptomyces</taxon>
    </lineage>
</organism>
<dbReference type="GO" id="GO:0003677">
    <property type="term" value="F:DNA binding"/>
    <property type="evidence" value="ECO:0007669"/>
    <property type="project" value="UniProtKB-KW"/>
</dbReference>
<dbReference type="Proteomes" id="UP000287830">
    <property type="component" value="Unassembled WGS sequence"/>
</dbReference>
<keyword evidence="3" id="KW-0804">Transcription</keyword>
<dbReference type="EMBL" id="BHZC01000001">
    <property type="protein sequence ID" value="GCD35552.1"/>
    <property type="molecule type" value="Genomic_DNA"/>
</dbReference>
<dbReference type="InterPro" id="IPR011991">
    <property type="entry name" value="ArsR-like_HTH"/>
</dbReference>
<dbReference type="InterPro" id="IPR036390">
    <property type="entry name" value="WH_DNA-bd_sf"/>
</dbReference>
<feature type="domain" description="HTH arsR-type" evidence="5">
    <location>
        <begin position="26"/>
        <end position="122"/>
    </location>
</feature>
<dbReference type="AlphaFoldDB" id="A0A7U9KVI6"/>
<keyword evidence="1" id="KW-0805">Transcription regulation</keyword>
<evidence type="ECO:0000313" key="7">
    <source>
        <dbReference type="Proteomes" id="UP000287830"/>
    </source>
</evidence>
<proteinExistence type="predicted"/>
<dbReference type="GO" id="GO:0003700">
    <property type="term" value="F:DNA-binding transcription factor activity"/>
    <property type="evidence" value="ECO:0007669"/>
    <property type="project" value="InterPro"/>
</dbReference>
<evidence type="ECO:0000256" key="1">
    <source>
        <dbReference type="ARBA" id="ARBA00023015"/>
    </source>
</evidence>
<dbReference type="InterPro" id="IPR036388">
    <property type="entry name" value="WH-like_DNA-bd_sf"/>
</dbReference>
<evidence type="ECO:0000256" key="2">
    <source>
        <dbReference type="ARBA" id="ARBA00023125"/>
    </source>
</evidence>
<dbReference type="PROSITE" id="PS50987">
    <property type="entry name" value="HTH_ARSR_2"/>
    <property type="match status" value="1"/>
</dbReference>
<comment type="caution">
    <text evidence="6">The sequence shown here is derived from an EMBL/GenBank/DDBJ whole genome shotgun (WGS) entry which is preliminary data.</text>
</comment>
<dbReference type="CDD" id="cd00090">
    <property type="entry name" value="HTH_ARSR"/>
    <property type="match status" value="1"/>
</dbReference>
<reference evidence="6 7" key="1">
    <citation type="submission" date="2018-11" db="EMBL/GenBank/DDBJ databases">
        <title>Whole genome sequence of Streptomyces chrestomyceticus NBRC 13444(T).</title>
        <authorList>
            <person name="Komaki H."/>
            <person name="Tamura T."/>
        </authorList>
    </citation>
    <scope>NUCLEOTIDE SEQUENCE [LARGE SCALE GENOMIC DNA]</scope>
    <source>
        <strain evidence="6 7">NBRC 13444</strain>
    </source>
</reference>
<name>A0A7U9KVI6_9ACTN</name>
<dbReference type="InterPro" id="IPR001845">
    <property type="entry name" value="HTH_ArsR_DNA-bd_dom"/>
</dbReference>
<keyword evidence="2" id="KW-0238">DNA-binding</keyword>
<accession>A0A7U9KVI6</accession>
<dbReference type="InterPro" id="IPR051081">
    <property type="entry name" value="HTH_MetalResp_TranReg"/>
</dbReference>
<gene>
    <name evidence="6" type="ORF">OEIGOIKO_03297</name>
</gene>
<dbReference type="Gene3D" id="1.10.10.10">
    <property type="entry name" value="Winged helix-like DNA-binding domain superfamily/Winged helix DNA-binding domain"/>
    <property type="match status" value="1"/>
</dbReference>
<feature type="region of interest" description="Disordered" evidence="4">
    <location>
        <begin position="1"/>
        <end position="22"/>
    </location>
</feature>
<evidence type="ECO:0000259" key="5">
    <source>
        <dbReference type="PROSITE" id="PS50987"/>
    </source>
</evidence>
<dbReference type="PANTHER" id="PTHR33154:SF12">
    <property type="entry name" value="TRANSCRIPTIONAL REGULATORY PROTEIN"/>
    <property type="match status" value="1"/>
</dbReference>
<dbReference type="SMART" id="SM00418">
    <property type="entry name" value="HTH_ARSR"/>
    <property type="match status" value="1"/>
</dbReference>
<dbReference type="Pfam" id="PF01022">
    <property type="entry name" value="HTH_5"/>
    <property type="match status" value="1"/>
</dbReference>
<evidence type="ECO:0000256" key="4">
    <source>
        <dbReference type="SAM" id="MobiDB-lite"/>
    </source>
</evidence>
<dbReference type="SUPFAM" id="SSF46785">
    <property type="entry name" value="Winged helix' DNA-binding domain"/>
    <property type="match status" value="1"/>
</dbReference>
<evidence type="ECO:0000313" key="6">
    <source>
        <dbReference type="EMBL" id="GCD35552.1"/>
    </source>
</evidence>
<evidence type="ECO:0000256" key="3">
    <source>
        <dbReference type="ARBA" id="ARBA00023163"/>
    </source>
</evidence>
<dbReference type="PANTHER" id="PTHR33154">
    <property type="entry name" value="TRANSCRIPTIONAL REGULATOR, ARSR FAMILY"/>
    <property type="match status" value="1"/>
</dbReference>
<protein>
    <submittedName>
        <fullName evidence="6">Transcriptional regulator</fullName>
    </submittedName>
</protein>
<dbReference type="PRINTS" id="PR00778">
    <property type="entry name" value="HTHARSR"/>
</dbReference>
<sequence length="136" mass="15010">MIVKQSGARKGEGNAVADEEEKLLPQPDTADIELVKVLHALGDPTRMHLFRVYASGEQHDCSSERLGLSHLHKSTVSHHMRIMREAGLASTCAVGRNRYVRLRRADLDARFPGLVESLLASLPPVEAPEPPESPER</sequence>
<dbReference type="OrthoDB" id="4471357at2"/>